<dbReference type="SMART" id="SM00028">
    <property type="entry name" value="TPR"/>
    <property type="match status" value="3"/>
</dbReference>
<dbReference type="PROSITE" id="PS50006">
    <property type="entry name" value="FHA_DOMAIN"/>
    <property type="match status" value="1"/>
</dbReference>
<evidence type="ECO:0000256" key="1">
    <source>
        <dbReference type="SAM" id="SignalP"/>
    </source>
</evidence>
<dbReference type="PATRIC" id="fig|1280947.3.peg.3663"/>
<evidence type="ECO:0000259" key="2">
    <source>
        <dbReference type="PROSITE" id="PS50006"/>
    </source>
</evidence>
<dbReference type="eggNOG" id="COG3063">
    <property type="taxonomic scope" value="Bacteria"/>
</dbReference>
<dbReference type="EMBL" id="AWFG01000096">
    <property type="protein sequence ID" value="KCZ53500.1"/>
    <property type="molecule type" value="Genomic_DNA"/>
</dbReference>
<dbReference type="InterPro" id="IPR011990">
    <property type="entry name" value="TPR-like_helical_dom_sf"/>
</dbReference>
<accession>A0A062UBH1</accession>
<dbReference type="InterPro" id="IPR019734">
    <property type="entry name" value="TPR_rpt"/>
</dbReference>
<feature type="domain" description="FHA" evidence="2">
    <location>
        <begin position="121"/>
        <end position="176"/>
    </location>
</feature>
<dbReference type="AlphaFoldDB" id="A0A062UBH1"/>
<evidence type="ECO:0000313" key="3">
    <source>
        <dbReference type="EMBL" id="KCZ53500.1"/>
    </source>
</evidence>
<gene>
    <name evidence="3" type="ORF">HY30_11040</name>
</gene>
<evidence type="ECO:0000313" key="4">
    <source>
        <dbReference type="Proteomes" id="UP000027190"/>
    </source>
</evidence>
<reference evidence="3 4" key="1">
    <citation type="journal article" date="2014" name="Antonie Van Leeuwenhoek">
        <title>Hyphomonas beringensis sp. nov. and Hyphomonas chukchiensis sp. nov., isolated from surface seawater of the Bering Sea and Chukchi Sea.</title>
        <authorList>
            <person name="Li C."/>
            <person name="Lai Q."/>
            <person name="Li G."/>
            <person name="Dong C."/>
            <person name="Wang J."/>
            <person name="Liao Y."/>
            <person name="Shao Z."/>
        </authorList>
    </citation>
    <scope>NUCLEOTIDE SEQUENCE [LARGE SCALE GENOMIC DNA]</scope>
    <source>
        <strain evidence="3 4">BH-BN04-4</strain>
    </source>
</reference>
<proteinExistence type="predicted"/>
<dbReference type="InterPro" id="IPR000253">
    <property type="entry name" value="FHA_dom"/>
</dbReference>
<dbReference type="Gene3D" id="1.25.40.10">
    <property type="entry name" value="Tetratricopeptide repeat domain"/>
    <property type="match status" value="1"/>
</dbReference>
<keyword evidence="1" id="KW-0732">Signal</keyword>
<sequence length="194" mass="20812">MKDNFMKVLTGIPLAALLFAAPVSAASAQSIVYHSGMSHAETCAERVSDPQEQSAYVLRLCKTALTDESLSPASRAATLTNTGIMEMRQGSLDAAVAHFQAARAVDAASPDVAINLGAALIRLGRFQEAIDVLHDPQAISVGHRHIAYYNRAIAHWAVDDVALAYEDLSAANALRPDYDAARELLQHFQVAEVN</sequence>
<dbReference type="STRING" id="1280947.HY30_11040"/>
<feature type="signal peptide" evidence="1">
    <location>
        <begin position="1"/>
        <end position="25"/>
    </location>
</feature>
<feature type="chain" id="PRO_5001614550" description="FHA domain-containing protein" evidence="1">
    <location>
        <begin position="26"/>
        <end position="194"/>
    </location>
</feature>
<dbReference type="SUPFAM" id="SSF48452">
    <property type="entry name" value="TPR-like"/>
    <property type="match status" value="1"/>
</dbReference>
<comment type="caution">
    <text evidence="3">The sequence shown here is derived from an EMBL/GenBank/DDBJ whole genome shotgun (WGS) entry which is preliminary data.</text>
</comment>
<keyword evidence="4" id="KW-1185">Reference proteome</keyword>
<dbReference type="Pfam" id="PF14559">
    <property type="entry name" value="TPR_19"/>
    <property type="match status" value="1"/>
</dbReference>
<organism evidence="3 4">
    <name type="scientific">Hyphomonas chukchiensis</name>
    <dbReference type="NCBI Taxonomy" id="1280947"/>
    <lineage>
        <taxon>Bacteria</taxon>
        <taxon>Pseudomonadati</taxon>
        <taxon>Pseudomonadota</taxon>
        <taxon>Alphaproteobacteria</taxon>
        <taxon>Hyphomonadales</taxon>
        <taxon>Hyphomonadaceae</taxon>
        <taxon>Hyphomonas</taxon>
    </lineage>
</organism>
<protein>
    <recommendedName>
        <fullName evidence="2">FHA domain-containing protein</fullName>
    </recommendedName>
</protein>
<name>A0A062UBH1_9PROT</name>
<dbReference type="Proteomes" id="UP000027190">
    <property type="component" value="Unassembled WGS sequence"/>
</dbReference>